<keyword evidence="2" id="KW-1185">Reference proteome</keyword>
<keyword evidence="1" id="KW-0472">Membrane</keyword>
<evidence type="ECO:0000313" key="2">
    <source>
        <dbReference type="Proteomes" id="UP000515160"/>
    </source>
</evidence>
<dbReference type="GeneID" id="117564179"/>
<keyword evidence="1" id="KW-1133">Transmembrane helix</keyword>
<reference evidence="3" key="1">
    <citation type="submission" date="2025-08" db="UniProtKB">
        <authorList>
            <consortium name="RefSeq"/>
        </authorList>
    </citation>
    <scope>IDENTIFICATION</scope>
    <source>
        <strain evidence="3">15112-1751.03</strain>
        <tissue evidence="3">Whole Adult</tissue>
    </source>
</reference>
<dbReference type="AlphaFoldDB" id="A0A6P8WHI5"/>
<dbReference type="PANTHER" id="PTHR47412:SF1">
    <property type="entry name" value="FI01434P-RELATED"/>
    <property type="match status" value="1"/>
</dbReference>
<keyword evidence="1" id="KW-0812">Transmembrane</keyword>
<gene>
    <name evidence="3" type="primary">LOC117564179</name>
</gene>
<dbReference type="Proteomes" id="UP000515160">
    <property type="component" value="Chromosome 2L"/>
</dbReference>
<dbReference type="Pfam" id="PF13896">
    <property type="entry name" value="Glyco_transf_49"/>
    <property type="match status" value="1"/>
</dbReference>
<feature type="transmembrane region" description="Helical" evidence="1">
    <location>
        <begin position="12"/>
        <end position="31"/>
    </location>
</feature>
<proteinExistence type="predicted"/>
<evidence type="ECO:0000256" key="1">
    <source>
        <dbReference type="SAM" id="Phobius"/>
    </source>
</evidence>
<accession>A0A6P8WHI5</accession>
<name>A0A6P8WHI5_DROAB</name>
<organism evidence="2 3">
    <name type="scientific">Drosophila albomicans</name>
    <name type="common">Fruit fly</name>
    <dbReference type="NCBI Taxonomy" id="7291"/>
    <lineage>
        <taxon>Eukaryota</taxon>
        <taxon>Metazoa</taxon>
        <taxon>Ecdysozoa</taxon>
        <taxon>Arthropoda</taxon>
        <taxon>Hexapoda</taxon>
        <taxon>Insecta</taxon>
        <taxon>Pterygota</taxon>
        <taxon>Neoptera</taxon>
        <taxon>Endopterygota</taxon>
        <taxon>Diptera</taxon>
        <taxon>Brachycera</taxon>
        <taxon>Muscomorpha</taxon>
        <taxon>Ephydroidea</taxon>
        <taxon>Drosophilidae</taxon>
        <taxon>Drosophila</taxon>
    </lineage>
</organism>
<dbReference type="PANTHER" id="PTHR47412">
    <property type="entry name" value="FI01434P-RELATED"/>
    <property type="match status" value="1"/>
</dbReference>
<sequence length="394" mass="45942">MLPVYRRGFLKILFITTIGLVLILFITRSQLHKTKRSAPSIYFKRPHLQLEQNGDYWIYNNFMRSKTNLKGNMSLTLTTHGTYRDFNHMKWLLVRWSAPISIAVYVGENDYEQLVESLYYIKYCTVFSLSWPHWISMQLVFHDKHMPQLLYRMSSERPQGFSCRRSSNEETKYGTTLAKHRLTTKYPLNLLRNVARLNAQTYYVLALEPGMLPTRNLAVKFLQFVHLQPTFKTQKSVYCLPDFPPMGEDVTLPKHKSDLKIRLKPYLNGSITLSQSETEQLNNFRAWLDNPVRDGDIVRYSVTDQPQLCPVYISSNAYEPLYDQRYGNSTSGSNFMQMQVLAGLGFDFVVLDGSFIIRRQSNWQTEVSTDVADRILSTVEQKHIREVIKMNVLA</sequence>
<dbReference type="OrthoDB" id="9974378at2759"/>
<evidence type="ECO:0000313" key="3">
    <source>
        <dbReference type="RefSeq" id="XP_034098738.2"/>
    </source>
</evidence>
<dbReference type="RefSeq" id="XP_034098738.2">
    <property type="nucleotide sequence ID" value="XM_034242847.2"/>
</dbReference>
<protein>
    <submittedName>
        <fullName evidence="3">Beta-1,4-glucuronyltransferase 1-like</fullName>
    </submittedName>
</protein>